<keyword evidence="4" id="KW-0547">Nucleotide-binding</keyword>
<dbReference type="GO" id="GO:0050684">
    <property type="term" value="P:regulation of mRNA processing"/>
    <property type="evidence" value="ECO:0007669"/>
    <property type="project" value="TreeGrafter"/>
</dbReference>
<dbReference type="STRING" id="13249.T1IA54"/>
<dbReference type="GO" id="GO:0004674">
    <property type="term" value="F:protein serine/threonine kinase activity"/>
    <property type="evidence" value="ECO:0007669"/>
    <property type="project" value="UniProtKB-KW"/>
</dbReference>
<dbReference type="PROSITE" id="PS00108">
    <property type="entry name" value="PROTEIN_KINASE_ST"/>
    <property type="match status" value="1"/>
</dbReference>
<dbReference type="Proteomes" id="UP000015103">
    <property type="component" value="Unassembled WGS sequence"/>
</dbReference>
<evidence type="ECO:0000256" key="7">
    <source>
        <dbReference type="ARBA" id="ARBA00047899"/>
    </source>
</evidence>
<dbReference type="InterPro" id="IPR008271">
    <property type="entry name" value="Ser/Thr_kinase_AS"/>
</dbReference>
<dbReference type="FunFam" id="1.10.510.10:FF:001037">
    <property type="entry name" value="SRSF protein kinase 2"/>
    <property type="match status" value="1"/>
</dbReference>
<evidence type="ECO:0000256" key="1">
    <source>
        <dbReference type="ARBA" id="ARBA00012513"/>
    </source>
</evidence>
<dbReference type="PROSITE" id="PS50011">
    <property type="entry name" value="PROTEIN_KINASE_DOM"/>
    <property type="match status" value="1"/>
</dbReference>
<evidence type="ECO:0000256" key="3">
    <source>
        <dbReference type="ARBA" id="ARBA00022679"/>
    </source>
</evidence>
<dbReference type="EC" id="2.7.11.1" evidence="1"/>
<dbReference type="eggNOG" id="KOG1290">
    <property type="taxonomic scope" value="Eukaryota"/>
</dbReference>
<organism evidence="10 11">
    <name type="scientific">Rhodnius prolixus</name>
    <name type="common">Triatomid bug</name>
    <dbReference type="NCBI Taxonomy" id="13249"/>
    <lineage>
        <taxon>Eukaryota</taxon>
        <taxon>Metazoa</taxon>
        <taxon>Ecdysozoa</taxon>
        <taxon>Arthropoda</taxon>
        <taxon>Hexapoda</taxon>
        <taxon>Insecta</taxon>
        <taxon>Pterygota</taxon>
        <taxon>Neoptera</taxon>
        <taxon>Paraneoptera</taxon>
        <taxon>Hemiptera</taxon>
        <taxon>Heteroptera</taxon>
        <taxon>Panheteroptera</taxon>
        <taxon>Cimicomorpha</taxon>
        <taxon>Reduviidae</taxon>
        <taxon>Triatominae</taxon>
        <taxon>Rhodnius</taxon>
    </lineage>
</organism>
<feature type="domain" description="Protein kinase" evidence="9">
    <location>
        <begin position="16"/>
        <end position="526"/>
    </location>
</feature>
<keyword evidence="11" id="KW-1185">Reference proteome</keyword>
<dbReference type="EnsemblMetazoa" id="RPRC013175-RA">
    <property type="protein sequence ID" value="RPRC013175-PA"/>
    <property type="gene ID" value="RPRC013175"/>
</dbReference>
<evidence type="ECO:0000256" key="5">
    <source>
        <dbReference type="ARBA" id="ARBA00022777"/>
    </source>
</evidence>
<evidence type="ECO:0000256" key="2">
    <source>
        <dbReference type="ARBA" id="ARBA00022527"/>
    </source>
</evidence>
<name>T1IA54_RHOPR</name>
<dbReference type="InterPro" id="IPR051334">
    <property type="entry name" value="SRPK"/>
</dbReference>
<dbReference type="Pfam" id="PF00069">
    <property type="entry name" value="Pkinase"/>
    <property type="match status" value="2"/>
</dbReference>
<dbReference type="AlphaFoldDB" id="T1IA54"/>
<dbReference type="InterPro" id="IPR000719">
    <property type="entry name" value="Prot_kinase_dom"/>
</dbReference>
<evidence type="ECO:0000256" key="4">
    <source>
        <dbReference type="ARBA" id="ARBA00022741"/>
    </source>
</evidence>
<dbReference type="PANTHER" id="PTHR47634:SF9">
    <property type="entry name" value="PROTEIN KINASE DOMAIN-CONTAINING PROTEIN-RELATED"/>
    <property type="match status" value="1"/>
</dbReference>
<dbReference type="Gene3D" id="3.30.200.20">
    <property type="entry name" value="Phosphorylase Kinase, domain 1"/>
    <property type="match status" value="1"/>
</dbReference>
<dbReference type="InParanoid" id="T1IA54"/>
<dbReference type="GO" id="GO:0005737">
    <property type="term" value="C:cytoplasm"/>
    <property type="evidence" value="ECO:0007669"/>
    <property type="project" value="TreeGrafter"/>
</dbReference>
<evidence type="ECO:0000256" key="8">
    <source>
        <dbReference type="ARBA" id="ARBA00048679"/>
    </source>
</evidence>
<dbReference type="Gene3D" id="1.10.510.10">
    <property type="entry name" value="Transferase(Phosphotransferase) domain 1"/>
    <property type="match status" value="1"/>
</dbReference>
<dbReference type="InterPro" id="IPR017441">
    <property type="entry name" value="Protein_kinase_ATP_BS"/>
</dbReference>
<evidence type="ECO:0000259" key="9">
    <source>
        <dbReference type="PROSITE" id="PS50011"/>
    </source>
</evidence>
<keyword evidence="2" id="KW-0723">Serine/threonine-protein kinase</keyword>
<proteinExistence type="predicted"/>
<comment type="catalytic activity">
    <reaction evidence="7">
        <text>L-threonyl-[protein] + ATP = O-phospho-L-threonyl-[protein] + ADP + H(+)</text>
        <dbReference type="Rhea" id="RHEA:46608"/>
        <dbReference type="Rhea" id="RHEA-COMP:11060"/>
        <dbReference type="Rhea" id="RHEA-COMP:11605"/>
        <dbReference type="ChEBI" id="CHEBI:15378"/>
        <dbReference type="ChEBI" id="CHEBI:30013"/>
        <dbReference type="ChEBI" id="CHEBI:30616"/>
        <dbReference type="ChEBI" id="CHEBI:61977"/>
        <dbReference type="ChEBI" id="CHEBI:456216"/>
        <dbReference type="EC" id="2.7.11.1"/>
    </reaction>
</comment>
<evidence type="ECO:0000256" key="6">
    <source>
        <dbReference type="ARBA" id="ARBA00022840"/>
    </source>
</evidence>
<dbReference type="PANTHER" id="PTHR47634">
    <property type="entry name" value="PROTEIN KINASE DOMAIN-CONTAINING PROTEIN-RELATED"/>
    <property type="match status" value="1"/>
</dbReference>
<protein>
    <recommendedName>
        <fullName evidence="1">non-specific serine/threonine protein kinase</fullName>
        <ecNumber evidence="1">2.7.11.1</ecNumber>
    </recommendedName>
</protein>
<dbReference type="GO" id="GO:0005634">
    <property type="term" value="C:nucleus"/>
    <property type="evidence" value="ECO:0007669"/>
    <property type="project" value="TreeGrafter"/>
</dbReference>
<dbReference type="SUPFAM" id="SSF56112">
    <property type="entry name" value="Protein kinase-like (PK-like)"/>
    <property type="match status" value="1"/>
</dbReference>
<dbReference type="OMA" id="QYSTNTD"/>
<keyword evidence="3" id="KW-0808">Transferase</keyword>
<keyword evidence="6" id="KW-0067">ATP-binding</keyword>
<comment type="catalytic activity">
    <reaction evidence="8">
        <text>L-seryl-[protein] + ATP = O-phospho-L-seryl-[protein] + ADP + H(+)</text>
        <dbReference type="Rhea" id="RHEA:17989"/>
        <dbReference type="Rhea" id="RHEA-COMP:9863"/>
        <dbReference type="Rhea" id="RHEA-COMP:11604"/>
        <dbReference type="ChEBI" id="CHEBI:15378"/>
        <dbReference type="ChEBI" id="CHEBI:29999"/>
        <dbReference type="ChEBI" id="CHEBI:30616"/>
        <dbReference type="ChEBI" id="CHEBI:83421"/>
        <dbReference type="ChEBI" id="CHEBI:456216"/>
        <dbReference type="EC" id="2.7.11.1"/>
    </reaction>
</comment>
<keyword evidence="5" id="KW-0418">Kinase</keyword>
<dbReference type="GO" id="GO:0005524">
    <property type="term" value="F:ATP binding"/>
    <property type="evidence" value="ECO:0007669"/>
    <property type="project" value="UniProtKB-UniRule"/>
</dbReference>
<dbReference type="VEuPathDB" id="VectorBase:RPRC013175"/>
<sequence>GGYLNVKLGDLYSDRYYVLKRLGKGHFSMVWFSWDLRNKKFVAIKITKSATHIKETALDEIRLIKAVHSCDQADSRRKYFVTLYDHFTIKTNFGEHVCMVFEVLGESLLNLIVDSNYKGLPLLTVKTIIRQLLIGLSYLHGKCRIIHTDLKPENVLICTTEDSLVKMAADAIREHGLNCPLPLYLDIFINDTFSVCLTTIFHMYMISNGVYNVVLFLSAYFLAIHIILTANSSKLRFCAGRVKETSDQEFSSNKTPDMIYQLYLKYNKFMPPKKEGKHFHIIEVIGKKTIFLLKESTITSHYSSYSKAYVLKTPLRPTGGRILLGQIRNISDCQRTIEGTRFKKDLVQKKIASLRRTFYNNEAIRVKVADLGNSCWTDHHFCESIQTRQYRSLEVIIGAGYGTAADIWSTACMAFELATGEFLFEPKSGDDYTKDEDHLAHIIELLGPIPSYIFEEGTNSMKYFKENGELRHITELKKWRLSDVLCDKYRWSREDAISFADFLESMLNFDQRKRATAEECLLHPWLQF</sequence>
<dbReference type="HOGENOM" id="CLU_000288_81_12_1"/>
<evidence type="ECO:0000313" key="11">
    <source>
        <dbReference type="Proteomes" id="UP000015103"/>
    </source>
</evidence>
<dbReference type="SMART" id="SM00220">
    <property type="entry name" value="S_TKc"/>
    <property type="match status" value="1"/>
</dbReference>
<dbReference type="FunFam" id="3.30.200.20:FF:000770">
    <property type="entry name" value="SRSF protein kinase 2"/>
    <property type="match status" value="1"/>
</dbReference>
<evidence type="ECO:0000313" key="10">
    <source>
        <dbReference type="EnsemblMetazoa" id="RPRC013175-PA"/>
    </source>
</evidence>
<reference evidence="10" key="1">
    <citation type="submission" date="2015-05" db="UniProtKB">
        <authorList>
            <consortium name="EnsemblMetazoa"/>
        </authorList>
    </citation>
    <scope>IDENTIFICATION</scope>
</reference>
<dbReference type="GO" id="GO:0000245">
    <property type="term" value="P:spliceosomal complex assembly"/>
    <property type="evidence" value="ECO:0007669"/>
    <property type="project" value="TreeGrafter"/>
</dbReference>
<accession>T1IA54</accession>
<dbReference type="EMBL" id="ACPB03005987">
    <property type="status" value="NOT_ANNOTATED_CDS"/>
    <property type="molecule type" value="Genomic_DNA"/>
</dbReference>
<dbReference type="InterPro" id="IPR011009">
    <property type="entry name" value="Kinase-like_dom_sf"/>
</dbReference>
<dbReference type="PROSITE" id="PS00107">
    <property type="entry name" value="PROTEIN_KINASE_ATP"/>
    <property type="match status" value="1"/>
</dbReference>